<dbReference type="GO" id="GO:0006281">
    <property type="term" value="P:DNA repair"/>
    <property type="evidence" value="ECO:0007669"/>
    <property type="project" value="UniProtKB-KW"/>
</dbReference>
<proteinExistence type="predicted"/>
<keyword evidence="5" id="KW-0408">Iron</keyword>
<evidence type="ECO:0000256" key="3">
    <source>
        <dbReference type="ARBA" id="ARBA00022763"/>
    </source>
</evidence>
<feature type="domain" description="Uracil-DNA glycosylase-like" evidence="8">
    <location>
        <begin position="25"/>
        <end position="204"/>
    </location>
</feature>
<protein>
    <submittedName>
        <fullName evidence="9">Uracil-DNA glycosylase superfamily protein</fullName>
    </submittedName>
</protein>
<keyword evidence="3" id="KW-0227">DNA damage</keyword>
<dbReference type="SMART" id="SM00987">
    <property type="entry name" value="UreE_C"/>
    <property type="match status" value="1"/>
</dbReference>
<dbReference type="GO" id="GO:0051539">
    <property type="term" value="F:4 iron, 4 sulfur cluster binding"/>
    <property type="evidence" value="ECO:0007669"/>
    <property type="project" value="UniProtKB-KW"/>
</dbReference>
<keyword evidence="2" id="KW-0479">Metal-binding</keyword>
<dbReference type="AlphaFoldDB" id="A0A0R1VHM7"/>
<organism evidence="9 10">
    <name type="scientific">Limosilactobacillus gastricus DSM 16045</name>
    <dbReference type="NCBI Taxonomy" id="1423749"/>
    <lineage>
        <taxon>Bacteria</taxon>
        <taxon>Bacillati</taxon>
        <taxon>Bacillota</taxon>
        <taxon>Bacilli</taxon>
        <taxon>Lactobacillales</taxon>
        <taxon>Lactobacillaceae</taxon>
        <taxon>Limosilactobacillus</taxon>
    </lineage>
</organism>
<evidence type="ECO:0000256" key="1">
    <source>
        <dbReference type="ARBA" id="ARBA00022485"/>
    </source>
</evidence>
<dbReference type="Gene3D" id="3.40.470.10">
    <property type="entry name" value="Uracil-DNA glycosylase-like domain"/>
    <property type="match status" value="1"/>
</dbReference>
<dbReference type="Pfam" id="PF03167">
    <property type="entry name" value="UDG"/>
    <property type="match status" value="1"/>
</dbReference>
<dbReference type="InterPro" id="IPR036895">
    <property type="entry name" value="Uracil-DNA_glycosylase-like_sf"/>
</dbReference>
<dbReference type="SMART" id="SM00986">
    <property type="entry name" value="UDG"/>
    <property type="match status" value="1"/>
</dbReference>
<comment type="caution">
    <text evidence="9">The sequence shown here is derived from an EMBL/GenBank/DDBJ whole genome shotgun (WGS) entry which is preliminary data.</text>
</comment>
<evidence type="ECO:0000256" key="5">
    <source>
        <dbReference type="ARBA" id="ARBA00023004"/>
    </source>
</evidence>
<dbReference type="PANTHER" id="PTHR33693:SF1">
    <property type="entry name" value="TYPE-4 URACIL-DNA GLYCOSYLASE"/>
    <property type="match status" value="1"/>
</dbReference>
<dbReference type="PATRIC" id="fig|1423749.3.peg.13"/>
<dbReference type="GO" id="GO:0046872">
    <property type="term" value="F:metal ion binding"/>
    <property type="evidence" value="ECO:0007669"/>
    <property type="project" value="UniProtKB-KW"/>
</dbReference>
<sequence>MHYPSELVEAIKAQTTDLKLEDFLEGAGPLHPHLMIVGEAPGREEIESHIPFHGASGKELMRFLNLAGYQREDVYITSVVRSRPYSIKQVKDRRTGKIVTKYPNRTPSNKEVRIYAPLFDWELHQVQPDVIIPVGNTALHRLLGPDEVISAVHGQLIQHPVLEFNSATGQYQWSQANYQIVPMYHPAAVLYRRQLMPTVEADWQQLSQLV</sequence>
<evidence type="ECO:0000256" key="4">
    <source>
        <dbReference type="ARBA" id="ARBA00022801"/>
    </source>
</evidence>
<dbReference type="Proteomes" id="UP000051739">
    <property type="component" value="Unassembled WGS sequence"/>
</dbReference>
<dbReference type="InterPro" id="IPR051536">
    <property type="entry name" value="UDG_Type-4/5"/>
</dbReference>
<evidence type="ECO:0000313" key="10">
    <source>
        <dbReference type="Proteomes" id="UP000051739"/>
    </source>
</evidence>
<name>A0A0R1VHM7_9LACO</name>
<dbReference type="PANTHER" id="PTHR33693">
    <property type="entry name" value="TYPE-5 URACIL-DNA GLYCOSYLASE"/>
    <property type="match status" value="1"/>
</dbReference>
<evidence type="ECO:0000313" key="9">
    <source>
        <dbReference type="EMBL" id="KRM03643.1"/>
    </source>
</evidence>
<dbReference type="InterPro" id="IPR005122">
    <property type="entry name" value="Uracil-DNA_glycosylase-like"/>
</dbReference>
<evidence type="ECO:0000256" key="2">
    <source>
        <dbReference type="ARBA" id="ARBA00022723"/>
    </source>
</evidence>
<reference evidence="9 10" key="1">
    <citation type="journal article" date="2015" name="Genome Announc.">
        <title>Expanding the biotechnology potential of lactobacilli through comparative genomics of 213 strains and associated genera.</title>
        <authorList>
            <person name="Sun Z."/>
            <person name="Harris H.M."/>
            <person name="McCann A."/>
            <person name="Guo C."/>
            <person name="Argimon S."/>
            <person name="Zhang W."/>
            <person name="Yang X."/>
            <person name="Jeffery I.B."/>
            <person name="Cooney J.C."/>
            <person name="Kagawa T.F."/>
            <person name="Liu W."/>
            <person name="Song Y."/>
            <person name="Salvetti E."/>
            <person name="Wrobel A."/>
            <person name="Rasinkangas P."/>
            <person name="Parkhill J."/>
            <person name="Rea M.C."/>
            <person name="O'Sullivan O."/>
            <person name="Ritari J."/>
            <person name="Douillard F.P."/>
            <person name="Paul Ross R."/>
            <person name="Yang R."/>
            <person name="Briner A.E."/>
            <person name="Felis G.E."/>
            <person name="de Vos W.M."/>
            <person name="Barrangou R."/>
            <person name="Klaenhammer T.R."/>
            <person name="Caufield P.W."/>
            <person name="Cui Y."/>
            <person name="Zhang H."/>
            <person name="O'Toole P.W."/>
        </authorList>
    </citation>
    <scope>NUCLEOTIDE SEQUENCE [LARGE SCALE GENOMIC DNA]</scope>
    <source>
        <strain evidence="9 10">DSM 16045</strain>
    </source>
</reference>
<evidence type="ECO:0000256" key="6">
    <source>
        <dbReference type="ARBA" id="ARBA00023014"/>
    </source>
</evidence>
<evidence type="ECO:0000259" key="8">
    <source>
        <dbReference type="SMART" id="SM00986"/>
    </source>
</evidence>
<keyword evidence="1" id="KW-0004">4Fe-4S</keyword>
<keyword evidence="10" id="KW-1185">Reference proteome</keyword>
<dbReference type="GO" id="GO:0097506">
    <property type="term" value="F:deaminated base DNA N-glycosylase activity"/>
    <property type="evidence" value="ECO:0007669"/>
    <property type="project" value="UniProtKB-ARBA"/>
</dbReference>
<dbReference type="SUPFAM" id="SSF52141">
    <property type="entry name" value="Uracil-DNA glycosylase-like"/>
    <property type="match status" value="1"/>
</dbReference>
<dbReference type="EMBL" id="AZFN01000001">
    <property type="protein sequence ID" value="KRM03643.1"/>
    <property type="molecule type" value="Genomic_DNA"/>
</dbReference>
<keyword evidence="6" id="KW-0411">Iron-sulfur</keyword>
<gene>
    <name evidence="9" type="ORF">FC60_GL000013</name>
</gene>
<accession>A0A0R1VHM7</accession>
<dbReference type="CDD" id="cd10030">
    <property type="entry name" value="UDG-F4_TTUDGA_SPO1dp_like"/>
    <property type="match status" value="1"/>
</dbReference>
<evidence type="ECO:0000256" key="7">
    <source>
        <dbReference type="ARBA" id="ARBA00023204"/>
    </source>
</evidence>
<keyword evidence="7" id="KW-0234">DNA repair</keyword>
<dbReference type="RefSeq" id="WP_056936510.1">
    <property type="nucleotide sequence ID" value="NZ_AZFN01000001.1"/>
</dbReference>
<keyword evidence="4" id="KW-0378">Hydrolase</keyword>